<dbReference type="AlphaFoldDB" id="A0A9E7RRN0"/>
<dbReference type="GeneID" id="75106721"/>
<evidence type="ECO:0000256" key="1">
    <source>
        <dbReference type="HAMAP-Rule" id="MF_01079"/>
    </source>
</evidence>
<dbReference type="NCBIfam" id="NF003321">
    <property type="entry name" value="PRK04334.1-1"/>
    <property type="match status" value="1"/>
</dbReference>
<organism evidence="2">
    <name type="scientific">Methanothermobacter wolfeii</name>
    <name type="common">Methanobacterium wolfei</name>
    <dbReference type="NCBI Taxonomy" id="145261"/>
    <lineage>
        <taxon>Archaea</taxon>
        <taxon>Methanobacteriati</taxon>
        <taxon>Methanobacteriota</taxon>
        <taxon>Methanomada group</taxon>
        <taxon>Methanobacteria</taxon>
        <taxon>Methanobacteriales</taxon>
        <taxon>Methanobacteriaceae</taxon>
        <taxon>Methanothermobacter</taxon>
    </lineage>
</organism>
<protein>
    <recommendedName>
        <fullName evidence="1">UPF0280 protein N5910_05675</fullName>
    </recommendedName>
</protein>
<gene>
    <name evidence="2" type="ORF">N5910_05675</name>
</gene>
<dbReference type="Gene3D" id="3.10.520.10">
    <property type="entry name" value="ApbE-like domains"/>
    <property type="match status" value="1"/>
</dbReference>
<dbReference type="EMBL" id="CP104550">
    <property type="protein sequence ID" value="UXH31038.1"/>
    <property type="molecule type" value="Genomic_DNA"/>
</dbReference>
<proteinExistence type="inferred from homology"/>
<dbReference type="InterPro" id="IPR007183">
    <property type="entry name" value="UPF0280"/>
</dbReference>
<accession>A0A9E7RRN0</accession>
<dbReference type="HAMAP" id="MF_01079">
    <property type="entry name" value="UPF0280"/>
    <property type="match status" value="1"/>
</dbReference>
<dbReference type="SUPFAM" id="SSF143631">
    <property type="entry name" value="ApbE-like"/>
    <property type="match status" value="1"/>
</dbReference>
<name>A0A9E7RRN0_METWO</name>
<comment type="similarity">
    <text evidence="1">Belongs to the UPF0280 family.</text>
</comment>
<dbReference type="Proteomes" id="UP001065373">
    <property type="component" value="Chromosome"/>
</dbReference>
<evidence type="ECO:0000313" key="2">
    <source>
        <dbReference type="EMBL" id="UXH31038.1"/>
    </source>
</evidence>
<dbReference type="RefSeq" id="WP_261599407.1">
    <property type="nucleotide sequence ID" value="NZ_CP104550.1"/>
</dbReference>
<dbReference type="InterPro" id="IPR003374">
    <property type="entry name" value="ApbE-like_sf"/>
</dbReference>
<reference evidence="2" key="1">
    <citation type="submission" date="2022-09" db="EMBL/GenBank/DDBJ databases">
        <title>Characterization of three MwoI isoschizomers from sequenced genome and metagenomes.</title>
        <authorList>
            <person name="Fomenkov A."/>
            <person name="Xu S.Y."/>
            <person name="Roberts R.J."/>
        </authorList>
    </citation>
    <scope>NUCLEOTIDE SEQUENCE</scope>
    <source>
        <strain evidence="2">DSM 2970</strain>
    </source>
</reference>
<dbReference type="PIRSF" id="PIRSF006421">
    <property type="entry name" value="UCP006421"/>
    <property type="match status" value="1"/>
</dbReference>
<sequence>MISEKINIDETRIKLVTDVTDHGLAGFILGERMLLKEYIRRDPEFLTSLEPVHVEEGPLIVRMMSRAARKAEVGPMAAVAGTISQLSLMHTMKLGSRCTIVDNGGDIALINDRKVTVGLYAGSSSLSGEVGFLIKPGKARGICTSSGTVGHSISFGRADSVTVFASEASVADALATSIANSAGGPDERSAVESALERADDFREHFRGVMVVVGEHAGTAGRIPKLVKTRKKAVLGSLWEEV</sequence>
<dbReference type="InterPro" id="IPR037456">
    <property type="entry name" value="MA1715-like"/>
</dbReference>